<evidence type="ECO:0000256" key="1">
    <source>
        <dbReference type="ARBA" id="ARBA00022448"/>
    </source>
</evidence>
<dbReference type="CDD" id="cd03255">
    <property type="entry name" value="ABC_MJ0796_LolCDE_FtsE"/>
    <property type="match status" value="1"/>
</dbReference>
<sequence length="242" mass="26131">MTAAVSGRGLQVAFENAGERFLAVNDVDVEIAESTLTVIMGPSGSGKTTLMTSLGGLHAPTAGTVEAGGQDLYALSASALADYRLRHFGYIFQDYGLLTALSVRDNITLPMRAAGREVDPARFEVVCESLEISQYADRVPEELSGGTQQRVACARALLGEPSLLFADEPTGALDTVNSRRVREILRRFVDEHGITVLTVTHDPQFVEFADRVLLIRDGRIEHSLDKPTVSSVIELSERSVAP</sequence>
<dbReference type="PANTHER" id="PTHR24220">
    <property type="entry name" value="IMPORT ATP-BINDING PROTEIN"/>
    <property type="match status" value="1"/>
</dbReference>
<dbReference type="InterPro" id="IPR017911">
    <property type="entry name" value="MacB-like_ATP-bd"/>
</dbReference>
<keyword evidence="1" id="KW-0813">Transport</keyword>
<proteinExistence type="predicted"/>
<dbReference type="GO" id="GO:0005886">
    <property type="term" value="C:plasma membrane"/>
    <property type="evidence" value="ECO:0007669"/>
    <property type="project" value="TreeGrafter"/>
</dbReference>
<dbReference type="InterPro" id="IPR015854">
    <property type="entry name" value="ABC_transpr_LolD-like"/>
</dbReference>
<dbReference type="GO" id="GO:0022857">
    <property type="term" value="F:transmembrane transporter activity"/>
    <property type="evidence" value="ECO:0007669"/>
    <property type="project" value="TreeGrafter"/>
</dbReference>
<keyword evidence="6" id="KW-1185">Reference proteome</keyword>
<evidence type="ECO:0000256" key="2">
    <source>
        <dbReference type="ARBA" id="ARBA00022741"/>
    </source>
</evidence>
<feature type="domain" description="ABC transporter" evidence="4">
    <location>
        <begin position="7"/>
        <end position="242"/>
    </location>
</feature>
<dbReference type="Proteomes" id="UP001178281">
    <property type="component" value="Unassembled WGS sequence"/>
</dbReference>
<dbReference type="EMBL" id="JAUTIX010000008">
    <property type="protein sequence ID" value="MDP0399993.1"/>
    <property type="molecule type" value="Genomic_DNA"/>
</dbReference>
<dbReference type="AlphaFoldDB" id="A0AA90NDM6"/>
<gene>
    <name evidence="5" type="ORF">Q7X28_18920</name>
</gene>
<evidence type="ECO:0000259" key="4">
    <source>
        <dbReference type="PROSITE" id="PS50893"/>
    </source>
</evidence>
<accession>A0AA90NDM6</accession>
<dbReference type="RefSeq" id="WP_305112481.1">
    <property type="nucleotide sequence ID" value="NZ_JAUTIX010000008.1"/>
</dbReference>
<dbReference type="Gene3D" id="3.40.50.300">
    <property type="entry name" value="P-loop containing nucleotide triphosphate hydrolases"/>
    <property type="match status" value="1"/>
</dbReference>
<protein>
    <submittedName>
        <fullName evidence="5">ABC transporter ATP-binding protein</fullName>
    </submittedName>
</protein>
<dbReference type="SUPFAM" id="SSF52540">
    <property type="entry name" value="P-loop containing nucleoside triphosphate hydrolases"/>
    <property type="match status" value="1"/>
</dbReference>
<dbReference type="Pfam" id="PF00005">
    <property type="entry name" value="ABC_tran"/>
    <property type="match status" value="1"/>
</dbReference>
<dbReference type="InterPro" id="IPR027417">
    <property type="entry name" value="P-loop_NTPase"/>
</dbReference>
<dbReference type="GO" id="GO:0005524">
    <property type="term" value="F:ATP binding"/>
    <property type="evidence" value="ECO:0007669"/>
    <property type="project" value="UniProtKB-KW"/>
</dbReference>
<reference evidence="5" key="1">
    <citation type="submission" date="2023-08" db="EMBL/GenBank/DDBJ databases">
        <title>The draft genome of Tsukamurella strandjordii strain 050030.</title>
        <authorList>
            <person name="Zhao F."/>
            <person name="Feng Y."/>
            <person name="Zong Z."/>
        </authorList>
    </citation>
    <scope>NUCLEOTIDE SEQUENCE</scope>
    <source>
        <strain evidence="5">050030</strain>
    </source>
</reference>
<dbReference type="PROSITE" id="PS50893">
    <property type="entry name" value="ABC_TRANSPORTER_2"/>
    <property type="match status" value="1"/>
</dbReference>
<organism evidence="5 6">
    <name type="scientific">Tsukamurella strandjordii</name>
    <dbReference type="NCBI Taxonomy" id="147577"/>
    <lineage>
        <taxon>Bacteria</taxon>
        <taxon>Bacillati</taxon>
        <taxon>Actinomycetota</taxon>
        <taxon>Actinomycetes</taxon>
        <taxon>Mycobacteriales</taxon>
        <taxon>Tsukamurellaceae</taxon>
        <taxon>Tsukamurella</taxon>
    </lineage>
</organism>
<dbReference type="InterPro" id="IPR003593">
    <property type="entry name" value="AAA+_ATPase"/>
</dbReference>
<comment type="caution">
    <text evidence="5">The sequence shown here is derived from an EMBL/GenBank/DDBJ whole genome shotgun (WGS) entry which is preliminary data.</text>
</comment>
<dbReference type="InterPro" id="IPR003439">
    <property type="entry name" value="ABC_transporter-like_ATP-bd"/>
</dbReference>
<keyword evidence="2" id="KW-0547">Nucleotide-binding</keyword>
<dbReference type="SMART" id="SM00382">
    <property type="entry name" value="AAA"/>
    <property type="match status" value="1"/>
</dbReference>
<dbReference type="GO" id="GO:0016887">
    <property type="term" value="F:ATP hydrolysis activity"/>
    <property type="evidence" value="ECO:0007669"/>
    <property type="project" value="InterPro"/>
</dbReference>
<evidence type="ECO:0000313" key="5">
    <source>
        <dbReference type="EMBL" id="MDP0399993.1"/>
    </source>
</evidence>
<keyword evidence="3 5" id="KW-0067">ATP-binding</keyword>
<evidence type="ECO:0000256" key="3">
    <source>
        <dbReference type="ARBA" id="ARBA00022840"/>
    </source>
</evidence>
<name>A0AA90NDM6_9ACTN</name>
<evidence type="ECO:0000313" key="6">
    <source>
        <dbReference type="Proteomes" id="UP001178281"/>
    </source>
</evidence>